<proteinExistence type="predicted"/>
<gene>
    <name evidence="2" type="ORF">ERS852420_00482</name>
</gene>
<keyword evidence="1" id="KW-0812">Transmembrane</keyword>
<organism evidence="2 3">
    <name type="scientific">Roseburia faecis</name>
    <dbReference type="NCBI Taxonomy" id="301302"/>
    <lineage>
        <taxon>Bacteria</taxon>
        <taxon>Bacillati</taxon>
        <taxon>Bacillota</taxon>
        <taxon>Clostridia</taxon>
        <taxon>Lachnospirales</taxon>
        <taxon>Lachnospiraceae</taxon>
        <taxon>Roseburia</taxon>
    </lineage>
</organism>
<evidence type="ECO:0000256" key="1">
    <source>
        <dbReference type="SAM" id="Phobius"/>
    </source>
</evidence>
<sequence>MMFQSYINFFLLILIAIRLDILTKFGVNLFCVLSVIAMIGHEIFDYLKKGDKNDGTD</sequence>
<reference evidence="2 3" key="1">
    <citation type="submission" date="2015-09" db="EMBL/GenBank/DDBJ databases">
        <authorList>
            <consortium name="Pathogen Informatics"/>
        </authorList>
    </citation>
    <scope>NUCLEOTIDE SEQUENCE [LARGE SCALE GENOMIC DNA]</scope>
    <source>
        <strain evidence="2 3">2789STDY5608863</strain>
    </source>
</reference>
<keyword evidence="1" id="KW-0472">Membrane</keyword>
<feature type="transmembrane region" description="Helical" evidence="1">
    <location>
        <begin position="6"/>
        <end position="39"/>
    </location>
</feature>
<protein>
    <submittedName>
        <fullName evidence="2">Uncharacterized protein</fullName>
    </submittedName>
</protein>
<name>A0A173RE34_9FIRM</name>
<dbReference type="Proteomes" id="UP000095495">
    <property type="component" value="Unassembled WGS sequence"/>
</dbReference>
<keyword evidence="1" id="KW-1133">Transmembrane helix</keyword>
<accession>A0A173RE34</accession>
<evidence type="ECO:0000313" key="3">
    <source>
        <dbReference type="Proteomes" id="UP000095495"/>
    </source>
</evidence>
<dbReference type="EMBL" id="CYXV01000002">
    <property type="protein sequence ID" value="CUM76006.1"/>
    <property type="molecule type" value="Genomic_DNA"/>
</dbReference>
<evidence type="ECO:0000313" key="2">
    <source>
        <dbReference type="EMBL" id="CUM76006.1"/>
    </source>
</evidence>
<dbReference type="AlphaFoldDB" id="A0A173RE34"/>